<feature type="region of interest" description="Disordered" evidence="1">
    <location>
        <begin position="81"/>
        <end position="142"/>
    </location>
</feature>
<feature type="compositionally biased region" description="Polar residues" evidence="1">
    <location>
        <begin position="112"/>
        <end position="142"/>
    </location>
</feature>
<evidence type="ECO:0000313" key="2">
    <source>
        <dbReference type="EMBL" id="QHT29182.1"/>
    </source>
</evidence>
<reference evidence="2" key="1">
    <citation type="journal article" date="2020" name="Nature">
        <title>Giant virus diversity and host interactions through global metagenomics.</title>
        <authorList>
            <person name="Schulz F."/>
            <person name="Roux S."/>
            <person name="Paez-Espino D."/>
            <person name="Jungbluth S."/>
            <person name="Walsh D.A."/>
            <person name="Denef V.J."/>
            <person name="McMahon K.D."/>
            <person name="Konstantinidis K.T."/>
            <person name="Eloe-Fadrosh E.A."/>
            <person name="Kyrpides N.C."/>
            <person name="Woyke T."/>
        </authorList>
    </citation>
    <scope>NUCLEOTIDE SEQUENCE</scope>
    <source>
        <strain evidence="2">GVMAG-M-3300001351-8</strain>
    </source>
</reference>
<feature type="compositionally biased region" description="Acidic residues" evidence="1">
    <location>
        <begin position="89"/>
        <end position="100"/>
    </location>
</feature>
<proteinExistence type="predicted"/>
<evidence type="ECO:0000256" key="1">
    <source>
        <dbReference type="SAM" id="MobiDB-lite"/>
    </source>
</evidence>
<name>A0A6C0EKC8_9ZZZZ</name>
<protein>
    <submittedName>
        <fullName evidence="2">Uncharacterized protein</fullName>
    </submittedName>
</protein>
<accession>A0A6C0EKC8</accession>
<dbReference type="AlphaFoldDB" id="A0A6C0EKC8"/>
<organism evidence="2">
    <name type="scientific">viral metagenome</name>
    <dbReference type="NCBI Taxonomy" id="1070528"/>
    <lineage>
        <taxon>unclassified sequences</taxon>
        <taxon>metagenomes</taxon>
        <taxon>organismal metagenomes</taxon>
    </lineage>
</organism>
<dbReference type="EMBL" id="MN738870">
    <property type="protein sequence ID" value="QHT29182.1"/>
    <property type="molecule type" value="Genomic_DNA"/>
</dbReference>
<sequence>MGDKKNTSANILMISLATRFILQQSKINKKDKSFNEKTTHSEPKSSYSTILNMVKKDTFSEIKDNYKAVKTNFINRFLNVLQLKPSPTEDSDDDSDSEGEGEGRDDGDNDTEFNNRYNTSKSASSSHKPRNISVTNSGTHYY</sequence>